<evidence type="ECO:0000313" key="6">
    <source>
        <dbReference type="Proteomes" id="UP001156856"/>
    </source>
</evidence>
<protein>
    <submittedName>
        <fullName evidence="3">Uncharacterized protein</fullName>
    </submittedName>
</protein>
<keyword evidence="6" id="KW-1185">Reference proteome</keyword>
<comment type="caution">
    <text evidence="3">The sequence shown here is derived from an EMBL/GenBank/DDBJ whole genome shotgun (WGS) entry which is preliminary data.</text>
</comment>
<evidence type="ECO:0000256" key="1">
    <source>
        <dbReference type="SAM" id="MobiDB-lite"/>
    </source>
</evidence>
<reference evidence="4" key="1">
    <citation type="journal article" date="2014" name="Int. J. Syst. Evol. Microbiol.">
        <title>Complete genome of a new Firmicutes species belonging to the dominant human colonic microbiota ('Ruminococcus bicirculans') reveals two chromosomes and a selective capacity to utilize plant glucans.</title>
        <authorList>
            <consortium name="NISC Comparative Sequencing Program"/>
            <person name="Wegmann U."/>
            <person name="Louis P."/>
            <person name="Goesmann A."/>
            <person name="Henrissat B."/>
            <person name="Duncan S.H."/>
            <person name="Flint H.J."/>
        </authorList>
    </citation>
    <scope>NUCLEOTIDE SEQUENCE</scope>
    <source>
        <strain evidence="4">NBRC 107715</strain>
    </source>
</reference>
<dbReference type="EMBL" id="BJZU01000003">
    <property type="protein sequence ID" value="GEP02233.1"/>
    <property type="molecule type" value="Genomic_DNA"/>
</dbReference>
<dbReference type="AlphaFoldDB" id="A0A512IX49"/>
<reference evidence="4" key="4">
    <citation type="submission" date="2023-01" db="EMBL/GenBank/DDBJ databases">
        <title>Draft genome sequence of Methylobacterium oxalidis strain NBRC 107715.</title>
        <authorList>
            <person name="Sun Q."/>
            <person name="Mori K."/>
        </authorList>
    </citation>
    <scope>NUCLEOTIDE SEQUENCE</scope>
    <source>
        <strain evidence="4">NBRC 107715</strain>
    </source>
</reference>
<reference evidence="3 5" key="3">
    <citation type="submission" date="2019-07" db="EMBL/GenBank/DDBJ databases">
        <title>Whole genome shotgun sequence of Methylobacterium oxalidis NBRC 107715.</title>
        <authorList>
            <person name="Hosoyama A."/>
            <person name="Uohara A."/>
            <person name="Ohji S."/>
            <person name="Ichikawa N."/>
        </authorList>
    </citation>
    <scope>NUCLEOTIDE SEQUENCE [LARGE SCALE GENOMIC DNA]</scope>
    <source>
        <strain evidence="3 5">NBRC 107715</strain>
    </source>
</reference>
<reference evidence="6" key="2">
    <citation type="journal article" date="2019" name="Int. J. Syst. Evol. Microbiol.">
        <title>The Global Catalogue of Microorganisms (GCM) 10K type strain sequencing project: providing services to taxonomists for standard genome sequencing and annotation.</title>
        <authorList>
            <consortium name="The Broad Institute Genomics Platform"/>
            <consortium name="The Broad Institute Genome Sequencing Center for Infectious Disease"/>
            <person name="Wu L."/>
            <person name="Ma J."/>
        </authorList>
    </citation>
    <scope>NUCLEOTIDE SEQUENCE [LARGE SCALE GENOMIC DNA]</scope>
    <source>
        <strain evidence="6">NBRC 107715</strain>
    </source>
</reference>
<dbReference type="EMBL" id="BSPK01000004">
    <property type="protein sequence ID" value="GLS62178.1"/>
    <property type="molecule type" value="Genomic_DNA"/>
</dbReference>
<accession>A0A512IX49</accession>
<dbReference type="RefSeq" id="WP_238179222.1">
    <property type="nucleotide sequence ID" value="NZ_BJZU01000003.1"/>
</dbReference>
<keyword evidence="2" id="KW-0732">Signal</keyword>
<dbReference type="Proteomes" id="UP000321960">
    <property type="component" value="Unassembled WGS sequence"/>
</dbReference>
<evidence type="ECO:0000313" key="4">
    <source>
        <dbReference type="EMBL" id="GLS62178.1"/>
    </source>
</evidence>
<feature type="region of interest" description="Disordered" evidence="1">
    <location>
        <begin position="48"/>
        <end position="169"/>
    </location>
</feature>
<feature type="compositionally biased region" description="Low complexity" evidence="1">
    <location>
        <begin position="48"/>
        <end position="70"/>
    </location>
</feature>
<gene>
    <name evidence="4" type="ORF">GCM10007888_05590</name>
    <name evidence="3" type="ORF">MOX02_02710</name>
</gene>
<name>A0A512IX49_9HYPH</name>
<feature type="chain" id="PRO_5022100182" evidence="2">
    <location>
        <begin position="30"/>
        <end position="205"/>
    </location>
</feature>
<feature type="signal peptide" evidence="2">
    <location>
        <begin position="1"/>
        <end position="29"/>
    </location>
</feature>
<organism evidence="3 5">
    <name type="scientific">Methylobacterium oxalidis</name>
    <dbReference type="NCBI Taxonomy" id="944322"/>
    <lineage>
        <taxon>Bacteria</taxon>
        <taxon>Pseudomonadati</taxon>
        <taxon>Pseudomonadota</taxon>
        <taxon>Alphaproteobacteria</taxon>
        <taxon>Hyphomicrobiales</taxon>
        <taxon>Methylobacteriaceae</taxon>
        <taxon>Methylobacterium</taxon>
    </lineage>
</organism>
<feature type="compositionally biased region" description="Basic and acidic residues" evidence="1">
    <location>
        <begin position="117"/>
        <end position="139"/>
    </location>
</feature>
<dbReference type="Proteomes" id="UP001156856">
    <property type="component" value="Unassembled WGS sequence"/>
</dbReference>
<evidence type="ECO:0000256" key="2">
    <source>
        <dbReference type="SAM" id="SignalP"/>
    </source>
</evidence>
<sequence>MTKSVLTAAIRIAWITAALMPGLAATAAAQGDRPANLCAELAAFLHPPAQDQATGTPPPQAATAVQAPAQDKPVPKPADSGAPQKESGQSGPIPNAGPGASGPQGESQKDSQAAPKAEARAGPKAETKPETKPEAKPETKPAGAPAAPRPDPDSVSRADQAAASNDLRGCRDVAQSLRRSGVAMPAPLLALAAMDLKFLEAAEAP</sequence>
<proteinExistence type="predicted"/>
<evidence type="ECO:0000313" key="3">
    <source>
        <dbReference type="EMBL" id="GEP02233.1"/>
    </source>
</evidence>
<evidence type="ECO:0000313" key="5">
    <source>
        <dbReference type="Proteomes" id="UP000321960"/>
    </source>
</evidence>